<proteinExistence type="predicted"/>
<accession>A0A5C3Q251</accession>
<evidence type="ECO:0000313" key="3">
    <source>
        <dbReference type="EMBL" id="TFK94268.1"/>
    </source>
</evidence>
<gene>
    <name evidence="3" type="ORF">K466DRAFT_476918</name>
</gene>
<organism evidence="3 4">
    <name type="scientific">Polyporus arcularius HHB13444</name>
    <dbReference type="NCBI Taxonomy" id="1314778"/>
    <lineage>
        <taxon>Eukaryota</taxon>
        <taxon>Fungi</taxon>
        <taxon>Dikarya</taxon>
        <taxon>Basidiomycota</taxon>
        <taxon>Agaricomycotina</taxon>
        <taxon>Agaricomycetes</taxon>
        <taxon>Polyporales</taxon>
        <taxon>Polyporaceae</taxon>
        <taxon>Polyporus</taxon>
    </lineage>
</organism>
<dbReference type="Pfam" id="PF20151">
    <property type="entry name" value="DUF6533"/>
    <property type="match status" value="1"/>
</dbReference>
<keyword evidence="4" id="KW-1185">Reference proteome</keyword>
<dbReference type="EMBL" id="ML210971">
    <property type="protein sequence ID" value="TFK94268.1"/>
    <property type="molecule type" value="Genomic_DNA"/>
</dbReference>
<feature type="domain" description="DUF6533" evidence="2">
    <location>
        <begin position="2"/>
        <end position="39"/>
    </location>
</feature>
<keyword evidence="1" id="KW-0472">Membrane</keyword>
<sequence>GLFAYEYAVTFGREVELFWRRRITVSSILFLVNRYVPLVVNMIYAPWPSYPTTYKVKVLEIFQYLPWAAFSALRAYALTSHVLARSLAGVVFLLALAPVVINYVTMGYATPVVDIFFGCSASVSLSNTTQQNCMPNVLALGDMLVLTALQLVTIISRGCLITSDLLLMGITWFATYKTSREIKALNQVTSMSSVMFRDGVVYFIVLAVLNILHLSFSLLSILNQNASPNASYITILTEPITAILISRFLIDLQEANIQSMHQISSGSVGTLDFNSVVGSLTFHLASSGEVSELTSNHHNTSSASGSEAGISVRYPDSVREASSPV</sequence>
<name>A0A5C3Q251_9APHY</name>
<keyword evidence="1" id="KW-1133">Transmembrane helix</keyword>
<keyword evidence="1" id="KW-0812">Transmembrane</keyword>
<feature type="transmembrane region" description="Helical" evidence="1">
    <location>
        <begin position="64"/>
        <end position="83"/>
    </location>
</feature>
<feature type="transmembrane region" description="Helical" evidence="1">
    <location>
        <begin position="229"/>
        <end position="250"/>
    </location>
</feature>
<feature type="non-terminal residue" evidence="3">
    <location>
        <position position="1"/>
    </location>
</feature>
<feature type="transmembrane region" description="Helical" evidence="1">
    <location>
        <begin position="90"/>
        <end position="109"/>
    </location>
</feature>
<dbReference type="Proteomes" id="UP000308197">
    <property type="component" value="Unassembled WGS sequence"/>
</dbReference>
<dbReference type="InterPro" id="IPR045340">
    <property type="entry name" value="DUF6533"/>
</dbReference>
<reference evidence="3 4" key="1">
    <citation type="journal article" date="2019" name="Nat. Ecol. Evol.">
        <title>Megaphylogeny resolves global patterns of mushroom evolution.</title>
        <authorList>
            <person name="Varga T."/>
            <person name="Krizsan K."/>
            <person name="Foldi C."/>
            <person name="Dima B."/>
            <person name="Sanchez-Garcia M."/>
            <person name="Sanchez-Ramirez S."/>
            <person name="Szollosi G.J."/>
            <person name="Szarkandi J.G."/>
            <person name="Papp V."/>
            <person name="Albert L."/>
            <person name="Andreopoulos W."/>
            <person name="Angelini C."/>
            <person name="Antonin V."/>
            <person name="Barry K.W."/>
            <person name="Bougher N.L."/>
            <person name="Buchanan P."/>
            <person name="Buyck B."/>
            <person name="Bense V."/>
            <person name="Catcheside P."/>
            <person name="Chovatia M."/>
            <person name="Cooper J."/>
            <person name="Damon W."/>
            <person name="Desjardin D."/>
            <person name="Finy P."/>
            <person name="Geml J."/>
            <person name="Haridas S."/>
            <person name="Hughes K."/>
            <person name="Justo A."/>
            <person name="Karasinski D."/>
            <person name="Kautmanova I."/>
            <person name="Kiss B."/>
            <person name="Kocsube S."/>
            <person name="Kotiranta H."/>
            <person name="LaButti K.M."/>
            <person name="Lechner B.E."/>
            <person name="Liimatainen K."/>
            <person name="Lipzen A."/>
            <person name="Lukacs Z."/>
            <person name="Mihaltcheva S."/>
            <person name="Morgado L.N."/>
            <person name="Niskanen T."/>
            <person name="Noordeloos M.E."/>
            <person name="Ohm R.A."/>
            <person name="Ortiz-Santana B."/>
            <person name="Ovrebo C."/>
            <person name="Racz N."/>
            <person name="Riley R."/>
            <person name="Savchenko A."/>
            <person name="Shiryaev A."/>
            <person name="Soop K."/>
            <person name="Spirin V."/>
            <person name="Szebenyi C."/>
            <person name="Tomsovsky M."/>
            <person name="Tulloss R.E."/>
            <person name="Uehling J."/>
            <person name="Grigoriev I.V."/>
            <person name="Vagvolgyi C."/>
            <person name="Papp T."/>
            <person name="Martin F.M."/>
            <person name="Miettinen O."/>
            <person name="Hibbett D.S."/>
            <person name="Nagy L.G."/>
        </authorList>
    </citation>
    <scope>NUCLEOTIDE SEQUENCE [LARGE SCALE GENOMIC DNA]</scope>
    <source>
        <strain evidence="3 4">HHB13444</strain>
    </source>
</reference>
<evidence type="ECO:0000313" key="4">
    <source>
        <dbReference type="Proteomes" id="UP000308197"/>
    </source>
</evidence>
<evidence type="ECO:0000256" key="1">
    <source>
        <dbReference type="SAM" id="Phobius"/>
    </source>
</evidence>
<feature type="transmembrane region" description="Helical" evidence="1">
    <location>
        <begin position="144"/>
        <end position="173"/>
    </location>
</feature>
<feature type="transmembrane region" description="Helical" evidence="1">
    <location>
        <begin position="23"/>
        <end position="44"/>
    </location>
</feature>
<protein>
    <recommendedName>
        <fullName evidence="2">DUF6533 domain-containing protein</fullName>
    </recommendedName>
</protein>
<dbReference type="AlphaFoldDB" id="A0A5C3Q251"/>
<feature type="transmembrane region" description="Helical" evidence="1">
    <location>
        <begin position="200"/>
        <end position="223"/>
    </location>
</feature>
<evidence type="ECO:0000259" key="2">
    <source>
        <dbReference type="Pfam" id="PF20151"/>
    </source>
</evidence>
<dbReference type="InParanoid" id="A0A5C3Q251"/>